<comment type="caution">
    <text evidence="8">The sequence shown here is derived from an EMBL/GenBank/DDBJ whole genome shotgun (WGS) entry which is preliminary data.</text>
</comment>
<dbReference type="RefSeq" id="WP_068702014.1">
    <property type="nucleotide sequence ID" value="NZ_BDCR01000001.1"/>
</dbReference>
<dbReference type="SUPFAM" id="SSF55469">
    <property type="entry name" value="FMN-dependent nitroreductase-like"/>
    <property type="match status" value="1"/>
</dbReference>
<comment type="cofactor">
    <cofactor evidence="1">
        <name>FMN</name>
        <dbReference type="ChEBI" id="CHEBI:58210"/>
    </cofactor>
</comment>
<evidence type="ECO:0000259" key="7">
    <source>
        <dbReference type="Pfam" id="PF00881"/>
    </source>
</evidence>
<reference evidence="9" key="2">
    <citation type="journal article" date="2017" name="Genome Announc.">
        <title>Draft genome sequence of Paludibacter jiangxiensis NM7(T), a propionate-producing fermentative bacterium.</title>
        <authorList>
            <person name="Qiu Y.-L."/>
            <person name="Tourlousse D.M."/>
            <person name="Matsuura N."/>
            <person name="Ohashi A."/>
            <person name="Sekiguchi Y."/>
        </authorList>
    </citation>
    <scope>NUCLEOTIDE SEQUENCE [LARGE SCALE GENOMIC DNA]</scope>
    <source>
        <strain evidence="9">NM7</strain>
    </source>
</reference>
<dbReference type="Gene3D" id="3.40.109.10">
    <property type="entry name" value="NADH Oxidase"/>
    <property type="match status" value="1"/>
</dbReference>
<dbReference type="PANTHER" id="PTHR43673:SF2">
    <property type="entry name" value="NITROREDUCTASE"/>
    <property type="match status" value="1"/>
</dbReference>
<evidence type="ECO:0000313" key="8">
    <source>
        <dbReference type="EMBL" id="GAT62100.1"/>
    </source>
</evidence>
<accession>A0A170YVF2</accession>
<organism evidence="8 9">
    <name type="scientific">Paludibacter jiangxiensis</name>
    <dbReference type="NCBI Taxonomy" id="681398"/>
    <lineage>
        <taxon>Bacteria</taxon>
        <taxon>Pseudomonadati</taxon>
        <taxon>Bacteroidota</taxon>
        <taxon>Bacteroidia</taxon>
        <taxon>Bacteroidales</taxon>
        <taxon>Paludibacteraceae</taxon>
        <taxon>Paludibacter</taxon>
    </lineage>
</organism>
<keyword evidence="5" id="KW-0521">NADP</keyword>
<dbReference type="OrthoDB" id="9809288at2"/>
<reference evidence="9" key="1">
    <citation type="submission" date="2016-04" db="EMBL/GenBank/DDBJ databases">
        <title>Draft genome sequence of Paludibacter jiangxiensis strain NM7.</title>
        <authorList>
            <person name="Qiu Y."/>
            <person name="Matsuura N."/>
            <person name="Ohashi A."/>
            <person name="Tourlousse M.D."/>
            <person name="Sekiguchi Y."/>
        </authorList>
    </citation>
    <scope>NUCLEOTIDE SEQUENCE [LARGE SCALE GENOMIC DNA]</scope>
    <source>
        <strain evidence="9">NM7</strain>
    </source>
</reference>
<comment type="similarity">
    <text evidence="2">Belongs to the nitroreductase family.</text>
</comment>
<evidence type="ECO:0000256" key="1">
    <source>
        <dbReference type="ARBA" id="ARBA00001917"/>
    </source>
</evidence>
<dbReference type="STRING" id="681398.PJIAN_1690"/>
<dbReference type="PANTHER" id="PTHR43673">
    <property type="entry name" value="NAD(P)H NITROREDUCTASE YDGI-RELATED"/>
    <property type="match status" value="1"/>
</dbReference>
<dbReference type="Pfam" id="PF00881">
    <property type="entry name" value="Nitroreductase"/>
    <property type="match status" value="1"/>
</dbReference>
<keyword evidence="9" id="KW-1185">Reference proteome</keyword>
<evidence type="ECO:0000256" key="2">
    <source>
        <dbReference type="ARBA" id="ARBA00007118"/>
    </source>
</evidence>
<proteinExistence type="inferred from homology"/>
<evidence type="ECO:0000256" key="3">
    <source>
        <dbReference type="ARBA" id="ARBA00022630"/>
    </source>
</evidence>
<protein>
    <submittedName>
        <fullName evidence="8">Nitroreductase</fullName>
    </submittedName>
</protein>
<dbReference type="EMBL" id="BDCR01000001">
    <property type="protein sequence ID" value="GAT62100.1"/>
    <property type="molecule type" value="Genomic_DNA"/>
</dbReference>
<dbReference type="InterPro" id="IPR029479">
    <property type="entry name" value="Nitroreductase"/>
</dbReference>
<dbReference type="GO" id="GO:0016491">
    <property type="term" value="F:oxidoreductase activity"/>
    <property type="evidence" value="ECO:0007669"/>
    <property type="project" value="UniProtKB-KW"/>
</dbReference>
<evidence type="ECO:0000256" key="5">
    <source>
        <dbReference type="ARBA" id="ARBA00022857"/>
    </source>
</evidence>
<keyword evidence="6" id="KW-0560">Oxidoreductase</keyword>
<keyword evidence="4" id="KW-0288">FMN</keyword>
<feature type="domain" description="Nitroreductase" evidence="7">
    <location>
        <begin position="8"/>
        <end position="185"/>
    </location>
</feature>
<name>A0A170YVF2_9BACT</name>
<evidence type="ECO:0000313" key="9">
    <source>
        <dbReference type="Proteomes" id="UP000076586"/>
    </source>
</evidence>
<gene>
    <name evidence="8" type="ORF">PJIAN_1690</name>
</gene>
<dbReference type="InterPro" id="IPR033878">
    <property type="entry name" value="NfsB-like"/>
</dbReference>
<dbReference type="AlphaFoldDB" id="A0A170YVF2"/>
<evidence type="ECO:0000256" key="6">
    <source>
        <dbReference type="ARBA" id="ARBA00023002"/>
    </source>
</evidence>
<sequence length="211" mass="24359">MTLLENLQWRYATKQYDPNRKVAQEDVDKILEAARFAPTSSGLQQFRVLVITNQELKEKIVPIAWDQQIVADCSHLLVFAAWDRYTEERIDTIYDYTTDERGLPRGRFGSYTDKIKALYLQQTAEENFVHTARQAYIGFAMAIAQAAELKVDATPMEGFSPDELDELLDLKSKGLKSVLLLPLGYRDATNDWLVNMKKVRNPKEEFVIEYK</sequence>
<dbReference type="Proteomes" id="UP000076586">
    <property type="component" value="Unassembled WGS sequence"/>
</dbReference>
<dbReference type="InterPro" id="IPR000415">
    <property type="entry name" value="Nitroreductase-like"/>
</dbReference>
<dbReference type="CDD" id="cd02149">
    <property type="entry name" value="NfsB-like"/>
    <property type="match status" value="1"/>
</dbReference>
<keyword evidence="3" id="KW-0285">Flavoprotein</keyword>
<evidence type="ECO:0000256" key="4">
    <source>
        <dbReference type="ARBA" id="ARBA00022643"/>
    </source>
</evidence>